<dbReference type="RefSeq" id="WP_281766200.1">
    <property type="nucleotide sequence ID" value="NZ_BRVO01000004.1"/>
</dbReference>
<gene>
    <name evidence="8" type="ORF">Y10_29320</name>
</gene>
<evidence type="ECO:0000313" key="9">
    <source>
        <dbReference type="Proteomes" id="UP001143543"/>
    </source>
</evidence>
<dbReference type="Proteomes" id="UP001143543">
    <property type="component" value="Unassembled WGS sequence"/>
</dbReference>
<accession>A0ABQ5MMD6</accession>
<dbReference type="Pfam" id="PF00486">
    <property type="entry name" value="Trans_reg_C"/>
    <property type="match status" value="1"/>
</dbReference>
<evidence type="ECO:0000313" key="8">
    <source>
        <dbReference type="EMBL" id="GLB50564.1"/>
    </source>
</evidence>
<dbReference type="EMBL" id="BRVO01000004">
    <property type="protein sequence ID" value="GLB50564.1"/>
    <property type="molecule type" value="Genomic_DNA"/>
</dbReference>
<dbReference type="Gene3D" id="6.10.250.690">
    <property type="match status" value="1"/>
</dbReference>
<organism evidence="8 9">
    <name type="scientific">Neptunitalea lumnitzerae</name>
    <dbReference type="NCBI Taxonomy" id="2965509"/>
    <lineage>
        <taxon>Bacteria</taxon>
        <taxon>Pseudomonadati</taxon>
        <taxon>Bacteroidota</taxon>
        <taxon>Flavobacteriia</taxon>
        <taxon>Flavobacteriales</taxon>
        <taxon>Flavobacteriaceae</taxon>
        <taxon>Neptunitalea</taxon>
    </lineage>
</organism>
<dbReference type="PROSITE" id="PS50110">
    <property type="entry name" value="RESPONSE_REGULATORY"/>
    <property type="match status" value="1"/>
</dbReference>
<protein>
    <submittedName>
        <fullName evidence="8">DNA-binding response regulator</fullName>
    </submittedName>
</protein>
<feature type="DNA-binding region" description="OmpR/PhoB-type" evidence="5">
    <location>
        <begin position="128"/>
        <end position="225"/>
    </location>
</feature>
<dbReference type="InterPro" id="IPR036388">
    <property type="entry name" value="WH-like_DNA-bd_sf"/>
</dbReference>
<dbReference type="CDD" id="cd00383">
    <property type="entry name" value="trans_reg_C"/>
    <property type="match status" value="1"/>
</dbReference>
<feature type="domain" description="OmpR/PhoB-type" evidence="7">
    <location>
        <begin position="128"/>
        <end position="225"/>
    </location>
</feature>
<feature type="modified residue" description="4-aspartylphosphate" evidence="4">
    <location>
        <position position="52"/>
    </location>
</feature>
<reference evidence="8" key="1">
    <citation type="submission" date="2022-07" db="EMBL/GenBank/DDBJ databases">
        <title>Taxonomy of Novel Oxalotrophic and Methylotrophic Bacteria.</title>
        <authorList>
            <person name="Sahin N."/>
            <person name="Tani A."/>
        </authorList>
    </citation>
    <scope>NUCLEOTIDE SEQUENCE</scope>
    <source>
        <strain evidence="8">Y10</strain>
    </source>
</reference>
<comment type="caution">
    <text evidence="8">The sequence shown here is derived from an EMBL/GenBank/DDBJ whole genome shotgun (WGS) entry which is preliminary data.</text>
</comment>
<dbReference type="PANTHER" id="PTHR48111">
    <property type="entry name" value="REGULATOR OF RPOS"/>
    <property type="match status" value="1"/>
</dbReference>
<keyword evidence="3 5" id="KW-0238">DNA-binding</keyword>
<evidence type="ECO:0000259" key="6">
    <source>
        <dbReference type="PROSITE" id="PS50110"/>
    </source>
</evidence>
<dbReference type="SMART" id="SM00448">
    <property type="entry name" value="REC"/>
    <property type="match status" value="1"/>
</dbReference>
<dbReference type="Gene3D" id="3.40.50.2300">
    <property type="match status" value="1"/>
</dbReference>
<dbReference type="SMART" id="SM00862">
    <property type="entry name" value="Trans_reg_C"/>
    <property type="match status" value="1"/>
</dbReference>
<proteinExistence type="predicted"/>
<dbReference type="InterPro" id="IPR039420">
    <property type="entry name" value="WalR-like"/>
</dbReference>
<keyword evidence="2" id="KW-0902">Two-component regulatory system</keyword>
<dbReference type="InterPro" id="IPR011006">
    <property type="entry name" value="CheY-like_superfamily"/>
</dbReference>
<evidence type="ECO:0000256" key="5">
    <source>
        <dbReference type="PROSITE-ProRule" id="PRU01091"/>
    </source>
</evidence>
<evidence type="ECO:0000256" key="1">
    <source>
        <dbReference type="ARBA" id="ARBA00022553"/>
    </source>
</evidence>
<dbReference type="GO" id="GO:0003677">
    <property type="term" value="F:DNA binding"/>
    <property type="evidence" value="ECO:0007669"/>
    <property type="project" value="UniProtKB-KW"/>
</dbReference>
<dbReference type="PROSITE" id="PS51755">
    <property type="entry name" value="OMPR_PHOB"/>
    <property type="match status" value="1"/>
</dbReference>
<keyword evidence="9" id="KW-1185">Reference proteome</keyword>
<dbReference type="Gene3D" id="1.10.10.10">
    <property type="entry name" value="Winged helix-like DNA-binding domain superfamily/Winged helix DNA-binding domain"/>
    <property type="match status" value="1"/>
</dbReference>
<evidence type="ECO:0000259" key="7">
    <source>
        <dbReference type="PROSITE" id="PS51755"/>
    </source>
</evidence>
<sequence>MIKVLLVEDDLDLGNLLKQYLELNKFYVVRAFNGVEARRALKENNFDIAVLDVMMPDEDGFELAEKLKITHTTLPFIFVTARKMKDDIIKGLQLGADDYITKPFDADELILRIQNILKRTTVTTSPQSTSYSIGLYTFDVANLLLTAPGFEKVLTEKEAQLLEFLYVNRAHIIKKEAILNHLWEEVDFFSARSLDVFISRLRKYLSQDVSIKIESIRGVGYRFLFS</sequence>
<evidence type="ECO:0000256" key="4">
    <source>
        <dbReference type="PROSITE-ProRule" id="PRU00169"/>
    </source>
</evidence>
<dbReference type="InterPro" id="IPR001789">
    <property type="entry name" value="Sig_transdc_resp-reg_receiver"/>
</dbReference>
<feature type="domain" description="Response regulatory" evidence="6">
    <location>
        <begin position="3"/>
        <end position="117"/>
    </location>
</feature>
<dbReference type="InterPro" id="IPR001867">
    <property type="entry name" value="OmpR/PhoB-type_DNA-bd"/>
</dbReference>
<dbReference type="SUPFAM" id="SSF52172">
    <property type="entry name" value="CheY-like"/>
    <property type="match status" value="1"/>
</dbReference>
<dbReference type="Pfam" id="PF00072">
    <property type="entry name" value="Response_reg"/>
    <property type="match status" value="1"/>
</dbReference>
<evidence type="ECO:0000256" key="3">
    <source>
        <dbReference type="ARBA" id="ARBA00023125"/>
    </source>
</evidence>
<dbReference type="PANTHER" id="PTHR48111:SF40">
    <property type="entry name" value="PHOSPHATE REGULON TRANSCRIPTIONAL REGULATORY PROTEIN PHOB"/>
    <property type="match status" value="1"/>
</dbReference>
<name>A0ABQ5MMD6_9FLAO</name>
<evidence type="ECO:0000256" key="2">
    <source>
        <dbReference type="ARBA" id="ARBA00023012"/>
    </source>
</evidence>
<dbReference type="CDD" id="cd17574">
    <property type="entry name" value="REC_OmpR"/>
    <property type="match status" value="1"/>
</dbReference>
<keyword evidence="1 4" id="KW-0597">Phosphoprotein</keyword>